<evidence type="ECO:0000256" key="1">
    <source>
        <dbReference type="ARBA" id="ARBA00008535"/>
    </source>
</evidence>
<dbReference type="Gene3D" id="3.40.50.300">
    <property type="entry name" value="P-loop containing nucleotide triphosphate hydrolases"/>
    <property type="match status" value="1"/>
</dbReference>
<feature type="transmembrane region" description="Helical" evidence="4">
    <location>
        <begin position="352"/>
        <end position="377"/>
    </location>
</feature>
<evidence type="ECO:0000256" key="2">
    <source>
        <dbReference type="ARBA" id="ARBA00022741"/>
    </source>
</evidence>
<dbReference type="EMBL" id="CAIIXF020000003">
    <property type="protein sequence ID" value="CAH1778899.1"/>
    <property type="molecule type" value="Genomic_DNA"/>
</dbReference>
<dbReference type="PANTHER" id="PTHR10903">
    <property type="entry name" value="GTPASE, IMAP FAMILY MEMBER-RELATED"/>
    <property type="match status" value="1"/>
</dbReference>
<keyword evidence="3" id="KW-0342">GTP-binding</keyword>
<evidence type="ECO:0000313" key="7">
    <source>
        <dbReference type="Proteomes" id="UP000749559"/>
    </source>
</evidence>
<keyword evidence="7" id="KW-1185">Reference proteome</keyword>
<organism evidence="6 7">
    <name type="scientific">Owenia fusiformis</name>
    <name type="common">Polychaete worm</name>
    <dbReference type="NCBI Taxonomy" id="6347"/>
    <lineage>
        <taxon>Eukaryota</taxon>
        <taxon>Metazoa</taxon>
        <taxon>Spiralia</taxon>
        <taxon>Lophotrochozoa</taxon>
        <taxon>Annelida</taxon>
        <taxon>Polychaeta</taxon>
        <taxon>Sedentaria</taxon>
        <taxon>Canalipalpata</taxon>
        <taxon>Sabellida</taxon>
        <taxon>Oweniida</taxon>
        <taxon>Oweniidae</taxon>
        <taxon>Owenia</taxon>
    </lineage>
</organism>
<dbReference type="OrthoDB" id="8954335at2759"/>
<evidence type="ECO:0000256" key="3">
    <source>
        <dbReference type="ARBA" id="ARBA00023134"/>
    </source>
</evidence>
<keyword evidence="2" id="KW-0547">Nucleotide-binding</keyword>
<dbReference type="Proteomes" id="UP000749559">
    <property type="component" value="Unassembled WGS sequence"/>
</dbReference>
<dbReference type="Pfam" id="PF04548">
    <property type="entry name" value="AIG1"/>
    <property type="match status" value="1"/>
</dbReference>
<feature type="non-terminal residue" evidence="6">
    <location>
        <position position="1"/>
    </location>
</feature>
<keyword evidence="4" id="KW-0812">Transmembrane</keyword>
<feature type="transmembrane region" description="Helical" evidence="4">
    <location>
        <begin position="397"/>
        <end position="420"/>
    </location>
</feature>
<reference evidence="6" key="1">
    <citation type="submission" date="2022-03" db="EMBL/GenBank/DDBJ databases">
        <authorList>
            <person name="Martin C."/>
        </authorList>
    </citation>
    <scope>NUCLEOTIDE SEQUENCE</scope>
</reference>
<dbReference type="InterPro" id="IPR045058">
    <property type="entry name" value="GIMA/IAN/Toc"/>
</dbReference>
<comment type="caution">
    <text evidence="6">The sequence shown here is derived from an EMBL/GenBank/DDBJ whole genome shotgun (WGS) entry which is preliminary data.</text>
</comment>
<keyword evidence="4" id="KW-1133">Transmembrane helix</keyword>
<protein>
    <recommendedName>
        <fullName evidence="5">AIG1-type G domain-containing protein</fullName>
    </recommendedName>
</protein>
<feature type="domain" description="AIG1-type G" evidence="5">
    <location>
        <begin position="1"/>
        <end position="253"/>
    </location>
</feature>
<gene>
    <name evidence="6" type="ORF">OFUS_LOCUS5759</name>
</gene>
<dbReference type="PROSITE" id="PS51720">
    <property type="entry name" value="G_AIG1"/>
    <property type="match status" value="1"/>
</dbReference>
<dbReference type="AlphaFoldDB" id="A0A8S4NCS2"/>
<sequence length="430" mass="47687">GEPRRIVLIGKTGVGKSSTANTILGKRKKGEGWFDESPSLGSVTRTTTVLGCTNGSTRYKIIDTPGFKDTGRSEDDVLREVALSIQYSSPGPHVIVIVAEFKRFTQEDTDVIANIRKLFGVKVMEKYGVLLFTHGDDIKDEIRRLKYDDFDDHDDAEVDEDTFIKAAEKKFHAESENIPELRELGKECSNRIFFIDNRSKGRYKEASRFYKAIYEWGLGRDYCTDSHQLAKMIEEDRKKRDDELDSALKEKLKNMKQQFESDVSERKIKKDEEVETINEKFRNTVLQSTFQSDLNSRKEMLNDERHAKLDVAVNSYENDIDKMRRNFDIEVKKCKREYEKEKSKPVEPSSRVLKTIAMALGIGTAVAGTVAGGFAAIPVGAAVSGAVAGVATIQAAASALGVAAGGATAATAGIGSLALGNKIRKSCNIM</sequence>
<evidence type="ECO:0000313" key="6">
    <source>
        <dbReference type="EMBL" id="CAH1778899.1"/>
    </source>
</evidence>
<dbReference type="InterPro" id="IPR006703">
    <property type="entry name" value="G_AIG1"/>
</dbReference>
<comment type="similarity">
    <text evidence="1">Belongs to the TRAFAC class TrmE-Era-EngA-EngB-Septin-like GTPase superfamily. AIG1/Toc34/Toc159-like paraseptin GTPase family. IAN subfamily.</text>
</comment>
<keyword evidence="4" id="KW-0472">Membrane</keyword>
<dbReference type="PANTHER" id="PTHR10903:SF184">
    <property type="entry name" value="GTP-BINDING PROTEIN A"/>
    <property type="match status" value="1"/>
</dbReference>
<dbReference type="SUPFAM" id="SSF52540">
    <property type="entry name" value="P-loop containing nucleoside triphosphate hydrolases"/>
    <property type="match status" value="1"/>
</dbReference>
<evidence type="ECO:0000256" key="4">
    <source>
        <dbReference type="SAM" id="Phobius"/>
    </source>
</evidence>
<dbReference type="GO" id="GO:0005525">
    <property type="term" value="F:GTP binding"/>
    <property type="evidence" value="ECO:0007669"/>
    <property type="project" value="UniProtKB-KW"/>
</dbReference>
<name>A0A8S4NCS2_OWEFU</name>
<evidence type="ECO:0000259" key="5">
    <source>
        <dbReference type="PROSITE" id="PS51720"/>
    </source>
</evidence>
<dbReference type="InterPro" id="IPR027417">
    <property type="entry name" value="P-loop_NTPase"/>
</dbReference>
<accession>A0A8S4NCS2</accession>
<proteinExistence type="inferred from homology"/>